<dbReference type="AlphaFoldDB" id="A0A448HGN8"/>
<keyword evidence="6 8" id="KW-1133">Transmembrane helix</keyword>
<feature type="transmembrane region" description="Helical" evidence="8">
    <location>
        <begin position="318"/>
        <end position="337"/>
    </location>
</feature>
<dbReference type="PANTHER" id="PTHR32196">
    <property type="entry name" value="ABC TRANSPORTER PERMEASE PROTEIN YPHD-RELATED-RELATED"/>
    <property type="match status" value="1"/>
</dbReference>
<dbReference type="OrthoDB" id="192433at2"/>
<keyword evidence="2" id="KW-0813">Transport</keyword>
<keyword evidence="5 8" id="KW-0812">Transmembrane</keyword>
<sequence>MSPTRSLREANDRLDTQVRTLLARIGASRSVGRMLLVVLAAFTVFALLRPEVFLTGLNLQNMALAVPEIGLLAVAMMIAMLTGGIDLSLVSIANLTAITISSTFSLLAAQDPARAEQAGPALVVLGLCVGLVAGAVNGVLIAYLGITPILATLGTMQIFNGLAVVWTGGKTLYGSPASLTAFGQTAIAGVPMLFLVLVVVTLSVGFILTRTPFGLRLELQGANPEAARFSGIRSRRLLMGSYVLTGFLGAVAGVVFLARNPTASADYGASYTLLVIVIAVLGGTNPAGGYATVTGVFLASMVLQIVQSGFTAMRLSTFQYSIAQGVILITVMVIDQVDWRALLTRHRRTAPVPSTHPQENPQ</sequence>
<comment type="subcellular location">
    <subcellularLocation>
        <location evidence="1">Cell membrane</location>
        <topology evidence="1">Multi-pass membrane protein</topology>
    </subcellularLocation>
</comment>
<evidence type="ECO:0000256" key="5">
    <source>
        <dbReference type="ARBA" id="ARBA00022692"/>
    </source>
</evidence>
<dbReference type="InterPro" id="IPR001851">
    <property type="entry name" value="ABC_transp_permease"/>
</dbReference>
<feature type="transmembrane region" description="Helical" evidence="8">
    <location>
        <begin position="264"/>
        <end position="281"/>
    </location>
</feature>
<feature type="transmembrane region" description="Helical" evidence="8">
    <location>
        <begin position="186"/>
        <end position="208"/>
    </location>
</feature>
<dbReference type="GO" id="GO:0005886">
    <property type="term" value="C:plasma membrane"/>
    <property type="evidence" value="ECO:0007669"/>
    <property type="project" value="UniProtKB-SubCell"/>
</dbReference>
<feature type="transmembrane region" description="Helical" evidence="8">
    <location>
        <begin position="31"/>
        <end position="50"/>
    </location>
</feature>
<evidence type="ECO:0000313" key="10">
    <source>
        <dbReference type="Proteomes" id="UP000266895"/>
    </source>
</evidence>
<keyword evidence="4" id="KW-0997">Cell inner membrane</keyword>
<protein>
    <submittedName>
        <fullName evidence="9">Autoinducer 2 import system permease protein lsrD</fullName>
    </submittedName>
</protein>
<evidence type="ECO:0000256" key="2">
    <source>
        <dbReference type="ARBA" id="ARBA00022448"/>
    </source>
</evidence>
<dbReference type="GO" id="GO:0022857">
    <property type="term" value="F:transmembrane transporter activity"/>
    <property type="evidence" value="ECO:0007669"/>
    <property type="project" value="InterPro"/>
</dbReference>
<dbReference type="Pfam" id="PF02653">
    <property type="entry name" value="BPD_transp_2"/>
    <property type="match status" value="1"/>
</dbReference>
<evidence type="ECO:0000256" key="7">
    <source>
        <dbReference type="ARBA" id="ARBA00023136"/>
    </source>
</evidence>
<dbReference type="CDD" id="cd06579">
    <property type="entry name" value="TM_PBP1_transp_AraH_like"/>
    <property type="match status" value="1"/>
</dbReference>
<evidence type="ECO:0000256" key="6">
    <source>
        <dbReference type="ARBA" id="ARBA00022989"/>
    </source>
</evidence>
<organism evidence="9 10">
    <name type="scientific">Actinomyces howellii</name>
    <dbReference type="NCBI Taxonomy" id="52771"/>
    <lineage>
        <taxon>Bacteria</taxon>
        <taxon>Bacillati</taxon>
        <taxon>Actinomycetota</taxon>
        <taxon>Actinomycetes</taxon>
        <taxon>Actinomycetales</taxon>
        <taxon>Actinomycetaceae</taxon>
        <taxon>Actinomyces</taxon>
    </lineage>
</organism>
<dbReference type="RefSeq" id="WP_126382323.1">
    <property type="nucleotide sequence ID" value="NZ_LR134350.1"/>
</dbReference>
<dbReference type="EMBL" id="LR134350">
    <property type="protein sequence ID" value="VEG27855.1"/>
    <property type="molecule type" value="Genomic_DNA"/>
</dbReference>
<keyword evidence="7 8" id="KW-0472">Membrane</keyword>
<dbReference type="PANTHER" id="PTHR32196:SF21">
    <property type="entry name" value="ABC TRANSPORTER PERMEASE PROTEIN YPHD-RELATED"/>
    <property type="match status" value="1"/>
</dbReference>
<dbReference type="KEGG" id="ahw:NCTC11636_01202"/>
<gene>
    <name evidence="9" type="primary">lsrD</name>
    <name evidence="9" type="ORF">NCTC11636_01202</name>
</gene>
<feature type="transmembrane region" description="Helical" evidence="8">
    <location>
        <begin position="237"/>
        <end position="258"/>
    </location>
</feature>
<evidence type="ECO:0000256" key="1">
    <source>
        <dbReference type="ARBA" id="ARBA00004651"/>
    </source>
</evidence>
<feature type="transmembrane region" description="Helical" evidence="8">
    <location>
        <begin position="87"/>
        <end position="109"/>
    </location>
</feature>
<evidence type="ECO:0000313" key="9">
    <source>
        <dbReference type="EMBL" id="VEG27855.1"/>
    </source>
</evidence>
<keyword evidence="10" id="KW-1185">Reference proteome</keyword>
<evidence type="ECO:0000256" key="8">
    <source>
        <dbReference type="SAM" id="Phobius"/>
    </source>
</evidence>
<dbReference type="Proteomes" id="UP000266895">
    <property type="component" value="Chromosome"/>
</dbReference>
<feature type="transmembrane region" description="Helical" evidence="8">
    <location>
        <begin position="62"/>
        <end position="81"/>
    </location>
</feature>
<evidence type="ECO:0000256" key="4">
    <source>
        <dbReference type="ARBA" id="ARBA00022519"/>
    </source>
</evidence>
<keyword evidence="3" id="KW-1003">Cell membrane</keyword>
<evidence type="ECO:0000256" key="3">
    <source>
        <dbReference type="ARBA" id="ARBA00022475"/>
    </source>
</evidence>
<feature type="transmembrane region" description="Helical" evidence="8">
    <location>
        <begin position="121"/>
        <end position="146"/>
    </location>
</feature>
<reference evidence="9 10" key="1">
    <citation type="submission" date="2018-12" db="EMBL/GenBank/DDBJ databases">
        <authorList>
            <consortium name="Pathogen Informatics"/>
        </authorList>
    </citation>
    <scope>NUCLEOTIDE SEQUENCE [LARGE SCALE GENOMIC DNA]</scope>
    <source>
        <strain evidence="9 10">NCTC11636</strain>
    </source>
</reference>
<accession>A0A448HGN8</accession>
<proteinExistence type="predicted"/>
<name>A0A448HGN8_9ACTO</name>